<evidence type="ECO:0000256" key="2">
    <source>
        <dbReference type="SAM" id="Phobius"/>
    </source>
</evidence>
<keyword evidence="2" id="KW-0472">Membrane</keyword>
<organism evidence="3 4">
    <name type="scientific">Cudoniella acicularis</name>
    <dbReference type="NCBI Taxonomy" id="354080"/>
    <lineage>
        <taxon>Eukaryota</taxon>
        <taxon>Fungi</taxon>
        <taxon>Dikarya</taxon>
        <taxon>Ascomycota</taxon>
        <taxon>Pezizomycotina</taxon>
        <taxon>Leotiomycetes</taxon>
        <taxon>Helotiales</taxon>
        <taxon>Tricladiaceae</taxon>
        <taxon>Cudoniella</taxon>
    </lineage>
</organism>
<evidence type="ECO:0000256" key="1">
    <source>
        <dbReference type="SAM" id="MobiDB-lite"/>
    </source>
</evidence>
<feature type="region of interest" description="Disordered" evidence="1">
    <location>
        <begin position="451"/>
        <end position="548"/>
    </location>
</feature>
<gene>
    <name evidence="3" type="ORF">G7Y89_g4472</name>
</gene>
<comment type="caution">
    <text evidence="3">The sequence shown here is derived from an EMBL/GenBank/DDBJ whole genome shotgun (WGS) entry which is preliminary data.</text>
</comment>
<sequence length="548" mass="60104">MALTRGVPKRGENLDPELGNMSNTPNEPPPAYQNAIANPPPTYQRPGASHPRTHNDRGIPMVDPFKQQRLAQPGRRVQVINGPDRRQQNREAMRLLLFVVVFTVTIAIVVSVWHGLPLYNTPEVPESSTAPPPLYASPSHPHMVPPSYSHNGATTIKPMGIVVPPRSRTNNAWKSYVGKTFEVEPTSLQNLWMKMPRGSADISGLETNQDPICGCFGVLEIMQDTPSAAELSENFCGKSSAVVRSIFRFVKLSLVLAAEHTYIQLQKWGMIHGNRTARILWLPRSTLIPMSSIWNRRITLLIGIPIHGPSRACYCLRNTPDPLSWESSSCYGEEVCIKVGKVSDSSHLIILILISLLSSHLPILGFKHLTPASIILSSFYIPPPILPSKPPITSSVMARFSKLTVALSLFFSLTSAAPLPIPNPEALTLAGRSADPKAVVTGSVHFSDLPANEKRKAEASPEGIDFASGFGLTEDKRDPEGIHFSSGLGLTEDKRDPEGIHFASGLGLTEDKRDEESDDEDALEELEGLEARTPSGIHLLLRHRPHPR</sequence>
<name>A0A8H4W493_9HELO</name>
<reference evidence="3 4" key="1">
    <citation type="submission" date="2020-03" db="EMBL/GenBank/DDBJ databases">
        <title>Draft Genome Sequence of Cudoniella acicularis.</title>
        <authorList>
            <person name="Buettner E."/>
            <person name="Kellner H."/>
        </authorList>
    </citation>
    <scope>NUCLEOTIDE SEQUENCE [LARGE SCALE GENOMIC DNA]</scope>
    <source>
        <strain evidence="3 4">DSM 108380</strain>
    </source>
</reference>
<evidence type="ECO:0000313" key="3">
    <source>
        <dbReference type="EMBL" id="KAF4633643.1"/>
    </source>
</evidence>
<accession>A0A8H4W493</accession>
<feature type="compositionally biased region" description="Acidic residues" evidence="1">
    <location>
        <begin position="516"/>
        <end position="528"/>
    </location>
</feature>
<protein>
    <submittedName>
        <fullName evidence="3">Uncharacterized protein</fullName>
    </submittedName>
</protein>
<dbReference type="EMBL" id="JAAMPI010000243">
    <property type="protein sequence ID" value="KAF4633643.1"/>
    <property type="molecule type" value="Genomic_DNA"/>
</dbReference>
<evidence type="ECO:0000313" key="4">
    <source>
        <dbReference type="Proteomes" id="UP000566819"/>
    </source>
</evidence>
<proteinExistence type="predicted"/>
<dbReference type="OrthoDB" id="10423176at2759"/>
<keyword evidence="2" id="KW-1133">Transmembrane helix</keyword>
<feature type="region of interest" description="Disordered" evidence="1">
    <location>
        <begin position="1"/>
        <end position="56"/>
    </location>
</feature>
<dbReference type="Proteomes" id="UP000566819">
    <property type="component" value="Unassembled WGS sequence"/>
</dbReference>
<dbReference type="AlphaFoldDB" id="A0A8H4W493"/>
<feature type="region of interest" description="Disordered" evidence="1">
    <location>
        <begin position="124"/>
        <end position="143"/>
    </location>
</feature>
<keyword evidence="4" id="KW-1185">Reference proteome</keyword>
<feature type="transmembrane region" description="Helical" evidence="2">
    <location>
        <begin position="95"/>
        <end position="116"/>
    </location>
</feature>
<keyword evidence="2" id="KW-0812">Transmembrane</keyword>